<dbReference type="PROSITE" id="PS50217">
    <property type="entry name" value="BZIP"/>
    <property type="match status" value="1"/>
</dbReference>
<dbReference type="GO" id="GO:0003700">
    <property type="term" value="F:DNA-binding transcription factor activity"/>
    <property type="evidence" value="ECO:0007669"/>
    <property type="project" value="InterPro"/>
</dbReference>
<feature type="region of interest" description="Disordered" evidence="1">
    <location>
        <begin position="16"/>
        <end position="56"/>
    </location>
</feature>
<feature type="compositionally biased region" description="Basic residues" evidence="1">
    <location>
        <begin position="45"/>
        <end position="54"/>
    </location>
</feature>
<protein>
    <recommendedName>
        <fullName evidence="2">BZIP domain-containing protein</fullName>
    </recommendedName>
</protein>
<dbReference type="InterPro" id="IPR046347">
    <property type="entry name" value="bZIP_sf"/>
</dbReference>
<name>A0A7S1T8U6_9RHOD</name>
<evidence type="ECO:0000256" key="1">
    <source>
        <dbReference type="SAM" id="MobiDB-lite"/>
    </source>
</evidence>
<dbReference type="EMBL" id="HBGH01003576">
    <property type="protein sequence ID" value="CAD9229159.1"/>
    <property type="molecule type" value="Transcribed_RNA"/>
</dbReference>
<evidence type="ECO:0000259" key="2">
    <source>
        <dbReference type="PROSITE" id="PS50217"/>
    </source>
</evidence>
<dbReference type="SUPFAM" id="SSF57959">
    <property type="entry name" value="Leucine zipper domain"/>
    <property type="match status" value="1"/>
</dbReference>
<sequence length="135" mass="16193">MEEKWGVRDEMWEVLEEEEEGEREEGDVEREEEKKRRVRMERNRQSAKRSRKKMKDYVEGMERQLENLEKENGTLVGKLDVLNSTIATLPTELLDRVAAQSLDDSEKFVEVFHSRRRHTFPSVQHGRVGHRRTRR</sequence>
<reference evidence="3" key="1">
    <citation type="submission" date="2021-01" db="EMBL/GenBank/DDBJ databases">
        <authorList>
            <person name="Corre E."/>
            <person name="Pelletier E."/>
            <person name="Niang G."/>
            <person name="Scheremetjew M."/>
            <person name="Finn R."/>
            <person name="Kale V."/>
            <person name="Holt S."/>
            <person name="Cochrane G."/>
            <person name="Meng A."/>
            <person name="Brown T."/>
            <person name="Cohen L."/>
        </authorList>
    </citation>
    <scope>NUCLEOTIDE SEQUENCE</scope>
    <source>
        <strain evidence="3">SAG 36.94</strain>
    </source>
</reference>
<dbReference type="Pfam" id="PF00170">
    <property type="entry name" value="bZIP_1"/>
    <property type="match status" value="1"/>
</dbReference>
<organism evidence="3">
    <name type="scientific">Compsopogon caeruleus</name>
    <dbReference type="NCBI Taxonomy" id="31354"/>
    <lineage>
        <taxon>Eukaryota</taxon>
        <taxon>Rhodophyta</taxon>
        <taxon>Compsopogonophyceae</taxon>
        <taxon>Compsopogonales</taxon>
        <taxon>Compsopogonaceae</taxon>
        <taxon>Compsopogon</taxon>
    </lineage>
</organism>
<gene>
    <name evidence="3" type="ORF">CCAE0312_LOCUS1950</name>
</gene>
<accession>A0A7S1T8U6</accession>
<dbReference type="Gene3D" id="1.20.5.170">
    <property type="match status" value="1"/>
</dbReference>
<dbReference type="PROSITE" id="PS00036">
    <property type="entry name" value="BZIP_BASIC"/>
    <property type="match status" value="1"/>
</dbReference>
<evidence type="ECO:0000313" key="3">
    <source>
        <dbReference type="EMBL" id="CAD9229159.1"/>
    </source>
</evidence>
<dbReference type="AlphaFoldDB" id="A0A7S1T8U6"/>
<proteinExistence type="predicted"/>
<dbReference type="PRINTS" id="PR00041">
    <property type="entry name" value="LEUZIPPRCREB"/>
</dbReference>
<feature type="domain" description="BZIP" evidence="2">
    <location>
        <begin position="33"/>
        <end position="96"/>
    </location>
</feature>
<dbReference type="InterPro" id="IPR004827">
    <property type="entry name" value="bZIP"/>
</dbReference>
<feature type="compositionally biased region" description="Basic and acidic residues" evidence="1">
    <location>
        <begin position="31"/>
        <end position="44"/>
    </location>
</feature>
<feature type="compositionally biased region" description="Acidic residues" evidence="1">
    <location>
        <begin position="16"/>
        <end position="30"/>
    </location>
</feature>
<dbReference type="SMART" id="SM00338">
    <property type="entry name" value="BRLZ"/>
    <property type="match status" value="1"/>
</dbReference>